<keyword evidence="3" id="KW-1185">Reference proteome</keyword>
<evidence type="ECO:0000313" key="2">
    <source>
        <dbReference type="EMBL" id="KAF3055276.1"/>
    </source>
</evidence>
<comment type="caution">
    <text evidence="2">The sequence shown here is derived from an EMBL/GenBank/DDBJ whole genome shotgun (WGS) entry which is preliminary data.</text>
</comment>
<dbReference type="CDD" id="cd16276">
    <property type="entry name" value="metallo-hydrolase-like_MBL-fold"/>
    <property type="match status" value="1"/>
</dbReference>
<protein>
    <recommendedName>
        <fullName evidence="1">Metallo-beta-lactamase domain-containing protein</fullName>
    </recommendedName>
</protein>
<dbReference type="Proteomes" id="UP000801864">
    <property type="component" value="Unassembled WGS sequence"/>
</dbReference>
<reference evidence="2 3" key="1">
    <citation type="submission" date="2018-06" db="EMBL/GenBank/DDBJ databases">
        <title>Genome analysis of cellulolytic fungus Trichoderma lentiforme CFAM-422.</title>
        <authorList>
            <person name="Steindorff A.S."/>
            <person name="Formighieri E.F."/>
            <person name="Midorikawa G.E.O."/>
            <person name="Tamietti M.S."/>
            <person name="Ramos E.Z."/>
            <person name="Silva A.S."/>
            <person name="Bon E.P.S."/>
            <person name="Mendes T.D."/>
            <person name="Damaso M.C.T."/>
            <person name="Favaro L.C.L."/>
        </authorList>
    </citation>
    <scope>NUCLEOTIDE SEQUENCE [LARGE SCALE GENOMIC DNA]</scope>
    <source>
        <strain evidence="2 3">CFAM-422</strain>
    </source>
</reference>
<dbReference type="InterPro" id="IPR001279">
    <property type="entry name" value="Metallo-B-lactamas"/>
</dbReference>
<name>A0A9P4X2P6_9HYPO</name>
<dbReference type="EMBL" id="QLNT01000039">
    <property type="protein sequence ID" value="KAF3055276.1"/>
    <property type="molecule type" value="Genomic_DNA"/>
</dbReference>
<feature type="non-terminal residue" evidence="2">
    <location>
        <position position="1"/>
    </location>
</feature>
<dbReference type="Pfam" id="PF00753">
    <property type="entry name" value="Lactamase_B"/>
    <property type="match status" value="1"/>
</dbReference>
<organism evidence="2 3">
    <name type="scientific">Trichoderma lentiforme</name>
    <dbReference type="NCBI Taxonomy" id="1567552"/>
    <lineage>
        <taxon>Eukaryota</taxon>
        <taxon>Fungi</taxon>
        <taxon>Dikarya</taxon>
        <taxon>Ascomycota</taxon>
        <taxon>Pezizomycotina</taxon>
        <taxon>Sordariomycetes</taxon>
        <taxon>Hypocreomycetidae</taxon>
        <taxon>Hypocreales</taxon>
        <taxon>Hypocreaceae</taxon>
        <taxon>Trichoderma</taxon>
    </lineage>
</organism>
<dbReference type="AlphaFoldDB" id="A0A9P4X2P6"/>
<dbReference type="InterPro" id="IPR036866">
    <property type="entry name" value="RibonucZ/Hydroxyglut_hydro"/>
</dbReference>
<proteinExistence type="predicted"/>
<feature type="domain" description="Metallo-beta-lactamase" evidence="1">
    <location>
        <begin position="55"/>
        <end position="221"/>
    </location>
</feature>
<accession>A0A9P4X2P6</accession>
<sequence>LACSSPSPQVIGPPGEVNPTCNPIPDFAIGLPLNTDGYRVESFGKGAYMITNNYYQAMALVSTKGVIMIDAPPFIGRNLPYAVGNITHLPITHQVYNHSHADHNGASFLYGNITRIGHRLTHEYLALANDPYRPLPDKTFSDKMTLTVGNQRLHLENRGPNHSPDNSYIYAPAQKVLVFIDIIFPKWSPYLFLGKTEDTPGYKLAHKYALEYDFEHLVAGHLTLSGTRQDVEDSYGYVSDLYKNCHEAYLLGISTANGTNNLTASALQAEALAANPNNPYAALSIVMNAFSNYCNEVTNKKWAKKLAGTDMHGWSHAYTIIDALRIEQDVKGPYAVALTKR</sequence>
<evidence type="ECO:0000259" key="1">
    <source>
        <dbReference type="SMART" id="SM00849"/>
    </source>
</evidence>
<dbReference type="Gene3D" id="3.60.15.10">
    <property type="entry name" value="Ribonuclease Z/Hydroxyacylglutathione hydrolase-like"/>
    <property type="match status" value="1"/>
</dbReference>
<gene>
    <name evidence="2" type="ORF">CFAM422_013247</name>
</gene>
<dbReference type="SMART" id="SM00849">
    <property type="entry name" value="Lactamase_B"/>
    <property type="match status" value="1"/>
</dbReference>
<evidence type="ECO:0000313" key="3">
    <source>
        <dbReference type="Proteomes" id="UP000801864"/>
    </source>
</evidence>
<dbReference type="SUPFAM" id="SSF56281">
    <property type="entry name" value="Metallo-hydrolase/oxidoreductase"/>
    <property type="match status" value="1"/>
</dbReference>